<organism evidence="1 2">
    <name type="scientific">Nocardia nova SH22a</name>
    <dbReference type="NCBI Taxonomy" id="1415166"/>
    <lineage>
        <taxon>Bacteria</taxon>
        <taxon>Bacillati</taxon>
        <taxon>Actinomycetota</taxon>
        <taxon>Actinomycetes</taxon>
        <taxon>Mycobacteriales</taxon>
        <taxon>Nocardiaceae</taxon>
        <taxon>Nocardia</taxon>
    </lineage>
</organism>
<gene>
    <name evidence="1" type="ORF">NONO_c57810</name>
</gene>
<evidence type="ECO:0000313" key="2">
    <source>
        <dbReference type="Proteomes" id="UP000019150"/>
    </source>
</evidence>
<dbReference type="eggNOG" id="ENOG5033V64">
    <property type="taxonomic scope" value="Bacteria"/>
</dbReference>
<protein>
    <submittedName>
        <fullName evidence="1">Uncharacterized protein</fullName>
    </submittedName>
</protein>
<keyword evidence="2" id="KW-1185">Reference proteome</keyword>
<dbReference type="Proteomes" id="UP000019150">
    <property type="component" value="Chromosome"/>
</dbReference>
<name>W5TN54_9NOCA</name>
<proteinExistence type="predicted"/>
<dbReference type="STRING" id="1415166.NONO_c57810"/>
<dbReference type="OrthoDB" id="5124265at2"/>
<evidence type="ECO:0000313" key="1">
    <source>
        <dbReference type="EMBL" id="AHH20559.1"/>
    </source>
</evidence>
<accession>W5TN54</accession>
<dbReference type="EMBL" id="CP006850">
    <property type="protein sequence ID" value="AHH20559.1"/>
    <property type="molecule type" value="Genomic_DNA"/>
</dbReference>
<dbReference type="HOGENOM" id="CLU_743609_0_0_11"/>
<sequence>MPESVQARRESGAVVLTVAEVAESTDLDTLVLEVPGGHLSWSLLAGQRIPAAVLFDPAEAQEWLWAVYGERVAATIAEQTDHLPTLPAAPAHSDLVDSARQLAYAHWADRWWPASTVDGIAALDRRLLDEQIAELTEVCDLLVEESDAPVSVSPLAPSTGRARDYALAAGAASTSGGLILTTGTTGWDWRRCPPGLLDASEYAVSWQLVRDSGVNTVRVRAVAAPELAAEPSPHLLPVAHIDTGSATTDLVLGLTGDTWIGAAEVDSDDIAGVDIRVPGVGPADADAAGQDCGPRRRQLIRDFAANRLLDRHPADIVPIPLLRAEIDAAASDSDF</sequence>
<reference evidence="1 2" key="1">
    <citation type="journal article" date="2014" name="Appl. Environ. Microbiol.">
        <title>Insights into the Microbial Degradation of Rubber and Gutta-Percha by Analysis of the Complete Genome of Nocardia nova SH22a.</title>
        <authorList>
            <person name="Luo Q."/>
            <person name="Hiessl S."/>
            <person name="Poehlein A."/>
            <person name="Daniel R."/>
            <person name="Steinbuchel A."/>
        </authorList>
    </citation>
    <scope>NUCLEOTIDE SEQUENCE [LARGE SCALE GENOMIC DNA]</scope>
    <source>
        <strain evidence="1">SH22a</strain>
    </source>
</reference>
<dbReference type="PATRIC" id="fig|1415166.3.peg.5956"/>
<dbReference type="RefSeq" id="WP_025351917.1">
    <property type="nucleotide sequence ID" value="NZ_CP006850.1"/>
</dbReference>
<dbReference type="AlphaFoldDB" id="W5TN54"/>
<dbReference type="KEGG" id="nno:NONO_c57810"/>